<dbReference type="eggNOG" id="KOG3151">
    <property type="taxonomic scope" value="Eukaryota"/>
</dbReference>
<organism evidence="4 6">
    <name type="scientific">Schizosaccharomyces japonicus (strain yFS275 / FY16936)</name>
    <name type="common">Fission yeast</name>
    <dbReference type="NCBI Taxonomy" id="402676"/>
    <lineage>
        <taxon>Eukaryota</taxon>
        <taxon>Fungi</taxon>
        <taxon>Dikarya</taxon>
        <taxon>Ascomycota</taxon>
        <taxon>Taphrinomycotina</taxon>
        <taxon>Schizosaccharomycetes</taxon>
        <taxon>Schizosaccharomycetales</taxon>
        <taxon>Schizosaccharomycetaceae</taxon>
        <taxon>Schizosaccharomyces</taxon>
    </lineage>
</organism>
<evidence type="ECO:0000259" key="3">
    <source>
        <dbReference type="PROSITE" id="PS50250"/>
    </source>
</evidence>
<dbReference type="PANTHER" id="PTHR12387:SF0">
    <property type="entry name" value="26S PROTEASOME NON-ATPASE REGULATORY SUBUNIT 8"/>
    <property type="match status" value="1"/>
</dbReference>
<dbReference type="GO" id="GO:0034399">
    <property type="term" value="C:nuclear periphery"/>
    <property type="evidence" value="ECO:0007669"/>
    <property type="project" value="EnsemblFungi"/>
</dbReference>
<dbReference type="RefSeq" id="XP_002172457.1">
    <property type="nucleotide sequence ID" value="XM_002172421.2"/>
</dbReference>
<dbReference type="InterPro" id="IPR006746">
    <property type="entry name" value="26S_Psome_Rpn12"/>
</dbReference>
<dbReference type="GO" id="GO:0008541">
    <property type="term" value="C:proteasome regulatory particle, lid subcomplex"/>
    <property type="evidence" value="ECO:0000318"/>
    <property type="project" value="GO_Central"/>
</dbReference>
<dbReference type="InterPro" id="IPR000717">
    <property type="entry name" value="PCI_dom"/>
</dbReference>
<dbReference type="OrthoDB" id="8775810at2759"/>
<name>B6K014_SCHJY</name>
<dbReference type="AlphaFoldDB" id="B6K014"/>
<dbReference type="OMA" id="HKFMGLH"/>
<dbReference type="JaponicusDB" id="SJAG_01203">
    <property type="gene designation" value="rpn12"/>
</dbReference>
<dbReference type="EMBL" id="KE651168">
    <property type="protein sequence ID" value="EEB06164.1"/>
    <property type="molecule type" value="Genomic_DNA"/>
</dbReference>
<feature type="domain" description="PCI" evidence="3">
    <location>
        <begin position="53"/>
        <end position="238"/>
    </location>
</feature>
<evidence type="ECO:0000256" key="2">
    <source>
        <dbReference type="ARBA" id="ARBA00022942"/>
    </source>
</evidence>
<dbReference type="GO" id="GO:0005634">
    <property type="term" value="C:nucleus"/>
    <property type="evidence" value="ECO:0000318"/>
    <property type="project" value="GO_Central"/>
</dbReference>
<dbReference type="HOGENOM" id="CLU_046003_2_1_1"/>
<evidence type="ECO:0000313" key="5">
    <source>
        <dbReference type="JaponicusDB" id="SJAG_01203"/>
    </source>
</evidence>
<dbReference type="Pfam" id="PF10075">
    <property type="entry name" value="CSN8_PSD8_EIF3K"/>
    <property type="match status" value="1"/>
</dbReference>
<dbReference type="Gene3D" id="1.25.40.990">
    <property type="match status" value="1"/>
</dbReference>
<keyword evidence="2 4" id="KW-0647">Proteasome</keyword>
<proteinExistence type="inferred from homology"/>
<sequence length="271" mass="30987">MADFDLKTLNELYEQKNWDGCKTELLRLKIVLARNDLLLPTDQEDTSCFARNVYEYGALVSVQIADIDSFARYANQVMPFYYCPSLAPSPRMGLVMALKMLYLLSENRIAEFHTALESMPDKTLFENDTYVKWVMSLEQNVMEGAFDKVARSINECNVLEFSYFMNIVMSMVRNEIASCAEKVYSTLPLTNATSLLFLKGTAETERLAAERNWTVKNGMITFPKETQTDSYDMDMDEESTSDLNLLDPKHDAAVKNIRQLLGYTAELEQIV</sequence>
<dbReference type="VEuPathDB" id="FungiDB:SJAG_01203"/>
<evidence type="ECO:0000313" key="4">
    <source>
        <dbReference type="EMBL" id="EEB06164.1"/>
    </source>
</evidence>
<dbReference type="PANTHER" id="PTHR12387">
    <property type="entry name" value="26S PROTEASOME NON-ATPASE REGULATORY SUBUNIT 8"/>
    <property type="match status" value="1"/>
</dbReference>
<evidence type="ECO:0000256" key="1">
    <source>
        <dbReference type="ARBA" id="ARBA00009627"/>
    </source>
</evidence>
<comment type="similarity">
    <text evidence="1">Belongs to the proteasome subunit S14 family.</text>
</comment>
<gene>
    <name evidence="5" type="primary">rpn12</name>
    <name evidence="4" type="ORF">SJAG_01203</name>
</gene>
<reference evidence="4 6" key="1">
    <citation type="journal article" date="2011" name="Science">
        <title>Comparative functional genomics of the fission yeasts.</title>
        <authorList>
            <person name="Rhind N."/>
            <person name="Chen Z."/>
            <person name="Yassour M."/>
            <person name="Thompson D.A."/>
            <person name="Haas B.J."/>
            <person name="Habib N."/>
            <person name="Wapinski I."/>
            <person name="Roy S."/>
            <person name="Lin M.F."/>
            <person name="Heiman D.I."/>
            <person name="Young S.K."/>
            <person name="Furuya K."/>
            <person name="Guo Y."/>
            <person name="Pidoux A."/>
            <person name="Chen H.M."/>
            <person name="Robbertse B."/>
            <person name="Goldberg J.M."/>
            <person name="Aoki K."/>
            <person name="Bayne E.H."/>
            <person name="Berlin A.M."/>
            <person name="Desjardins C.A."/>
            <person name="Dobbs E."/>
            <person name="Dukaj L."/>
            <person name="Fan L."/>
            <person name="FitzGerald M.G."/>
            <person name="French C."/>
            <person name="Gujja S."/>
            <person name="Hansen K."/>
            <person name="Keifenheim D."/>
            <person name="Levin J.Z."/>
            <person name="Mosher R.A."/>
            <person name="Mueller C.A."/>
            <person name="Pfiffner J."/>
            <person name="Priest M."/>
            <person name="Russ C."/>
            <person name="Smialowska A."/>
            <person name="Swoboda P."/>
            <person name="Sykes S.M."/>
            <person name="Vaughn M."/>
            <person name="Vengrova S."/>
            <person name="Yoder R."/>
            <person name="Zeng Q."/>
            <person name="Allshire R."/>
            <person name="Baulcombe D."/>
            <person name="Birren B.W."/>
            <person name="Brown W."/>
            <person name="Ekwall K."/>
            <person name="Kellis M."/>
            <person name="Leatherwood J."/>
            <person name="Levin H."/>
            <person name="Margalit H."/>
            <person name="Martienssen R."/>
            <person name="Nieduszynski C.A."/>
            <person name="Spatafora J.W."/>
            <person name="Friedman N."/>
            <person name="Dalgaard J.Z."/>
            <person name="Baumann P."/>
            <person name="Niki H."/>
            <person name="Regev A."/>
            <person name="Nusbaum C."/>
        </authorList>
    </citation>
    <scope>NUCLEOTIDE SEQUENCE [LARGE SCALE GENOMIC DNA]</scope>
    <source>
        <strain evidence="6">yFS275 / FY16936</strain>
    </source>
</reference>
<dbReference type="STRING" id="402676.B6K014"/>
<dbReference type="GO" id="GO:0043161">
    <property type="term" value="P:proteasome-mediated ubiquitin-dependent protein catabolic process"/>
    <property type="evidence" value="ECO:0000318"/>
    <property type="project" value="GO_Central"/>
</dbReference>
<dbReference type="Proteomes" id="UP000001744">
    <property type="component" value="Unassembled WGS sequence"/>
</dbReference>
<keyword evidence="6" id="KW-1185">Reference proteome</keyword>
<evidence type="ECO:0000313" key="6">
    <source>
        <dbReference type="Proteomes" id="UP000001744"/>
    </source>
</evidence>
<dbReference type="GO" id="GO:0000785">
    <property type="term" value="C:chromatin"/>
    <property type="evidence" value="ECO:0007669"/>
    <property type="project" value="EnsemblFungi"/>
</dbReference>
<dbReference type="GeneID" id="7048353"/>
<dbReference type="PROSITE" id="PS50250">
    <property type="entry name" value="PCI"/>
    <property type="match status" value="1"/>
</dbReference>
<protein>
    <submittedName>
        <fullName evidence="4">19S proteasome regulatory subunit Rpn12</fullName>
    </submittedName>
</protein>
<dbReference type="InterPro" id="IPR033464">
    <property type="entry name" value="CSN8_PSD8_EIF3K"/>
</dbReference>
<accession>B6K014</accession>